<keyword evidence="3" id="KW-1185">Reference proteome</keyword>
<feature type="transmembrane region" description="Helical" evidence="1">
    <location>
        <begin position="68"/>
        <end position="88"/>
    </location>
</feature>
<evidence type="ECO:0000313" key="3">
    <source>
        <dbReference type="Proteomes" id="UP000278962"/>
    </source>
</evidence>
<feature type="transmembrane region" description="Helical" evidence="1">
    <location>
        <begin position="122"/>
        <end position="142"/>
    </location>
</feature>
<keyword evidence="1" id="KW-1133">Transmembrane helix</keyword>
<dbReference type="EMBL" id="RBIL01000003">
    <property type="protein sequence ID" value="RKQ84822.1"/>
    <property type="molecule type" value="Genomic_DNA"/>
</dbReference>
<keyword evidence="1" id="KW-0812">Transmembrane</keyword>
<evidence type="ECO:0000313" key="2">
    <source>
        <dbReference type="EMBL" id="RKQ84822.1"/>
    </source>
</evidence>
<comment type="caution">
    <text evidence="2">The sequence shown here is derived from an EMBL/GenBank/DDBJ whole genome shotgun (WGS) entry which is preliminary data.</text>
</comment>
<proteinExistence type="predicted"/>
<name>A0A660KWJ0_9ACTN</name>
<sequence>MGLVTGAFALYAHAIMPGLKTTDDRTFVAAFQSIDRAIINPWFMLTGFAGALVLTAVALVTQLGKDPLPYVAAALALYVVVVVITVAVNVPLNDAIKAATNLDDATAIRERFHEARWAAFNLVRVVASSLAFLLLAYSLVVYGRSA</sequence>
<dbReference type="Pfam" id="PF08592">
    <property type="entry name" value="Anthrone_oxy"/>
    <property type="match status" value="1"/>
</dbReference>
<dbReference type="Proteomes" id="UP000278962">
    <property type="component" value="Unassembled WGS sequence"/>
</dbReference>
<gene>
    <name evidence="2" type="ORF">C8N24_6452</name>
</gene>
<protein>
    <submittedName>
        <fullName evidence="2">Putative membrane protein</fullName>
    </submittedName>
</protein>
<evidence type="ECO:0000256" key="1">
    <source>
        <dbReference type="SAM" id="Phobius"/>
    </source>
</evidence>
<feature type="transmembrane region" description="Helical" evidence="1">
    <location>
        <begin position="38"/>
        <end position="61"/>
    </location>
</feature>
<accession>A0A660KWJ0</accession>
<dbReference type="InterPro" id="IPR013901">
    <property type="entry name" value="Anthrone_oxy"/>
</dbReference>
<reference evidence="2 3" key="1">
    <citation type="submission" date="2018-10" db="EMBL/GenBank/DDBJ databases">
        <title>Genomic Encyclopedia of Archaeal and Bacterial Type Strains, Phase II (KMG-II): from individual species to whole genera.</title>
        <authorList>
            <person name="Goeker M."/>
        </authorList>
    </citation>
    <scope>NUCLEOTIDE SEQUENCE [LARGE SCALE GENOMIC DNA]</scope>
    <source>
        <strain evidence="2 3">DSM 14954</strain>
    </source>
</reference>
<dbReference type="AlphaFoldDB" id="A0A660KWJ0"/>
<organism evidence="2 3">
    <name type="scientific">Solirubrobacter pauli</name>
    <dbReference type="NCBI Taxonomy" id="166793"/>
    <lineage>
        <taxon>Bacteria</taxon>
        <taxon>Bacillati</taxon>
        <taxon>Actinomycetota</taxon>
        <taxon>Thermoleophilia</taxon>
        <taxon>Solirubrobacterales</taxon>
        <taxon>Solirubrobacteraceae</taxon>
        <taxon>Solirubrobacter</taxon>
    </lineage>
</organism>
<keyword evidence="1" id="KW-0472">Membrane</keyword>